<reference evidence="7" key="3">
    <citation type="journal article" date="2017" name="Nature">
        <title>Genome sequence of the progenitor of the wheat D genome Aegilops tauschii.</title>
        <authorList>
            <person name="Luo M.C."/>
            <person name="Gu Y.Q."/>
            <person name="Puiu D."/>
            <person name="Wang H."/>
            <person name="Twardziok S.O."/>
            <person name="Deal K.R."/>
            <person name="Huo N."/>
            <person name="Zhu T."/>
            <person name="Wang L."/>
            <person name="Wang Y."/>
            <person name="McGuire P.E."/>
            <person name="Liu S."/>
            <person name="Long H."/>
            <person name="Ramasamy R.K."/>
            <person name="Rodriguez J.C."/>
            <person name="Van S.L."/>
            <person name="Yuan L."/>
            <person name="Wang Z."/>
            <person name="Xia Z."/>
            <person name="Xiao L."/>
            <person name="Anderson O.D."/>
            <person name="Ouyang S."/>
            <person name="Liang Y."/>
            <person name="Zimin A.V."/>
            <person name="Pertea G."/>
            <person name="Qi P."/>
            <person name="Bennetzen J.L."/>
            <person name="Dai X."/>
            <person name="Dawson M.W."/>
            <person name="Muller H.G."/>
            <person name="Kugler K."/>
            <person name="Rivarola-Duarte L."/>
            <person name="Spannagl M."/>
            <person name="Mayer K.F.X."/>
            <person name="Lu F.H."/>
            <person name="Bevan M.W."/>
            <person name="Leroy P."/>
            <person name="Li P."/>
            <person name="You F.M."/>
            <person name="Sun Q."/>
            <person name="Liu Z."/>
            <person name="Lyons E."/>
            <person name="Wicker T."/>
            <person name="Salzberg S.L."/>
            <person name="Devos K.M."/>
            <person name="Dvorak J."/>
        </authorList>
    </citation>
    <scope>NUCLEOTIDE SEQUENCE [LARGE SCALE GENOMIC DNA]</scope>
    <source>
        <strain evidence="7">cv. AL8/78</strain>
    </source>
</reference>
<evidence type="ECO:0000256" key="1">
    <source>
        <dbReference type="ARBA" id="ARBA00004123"/>
    </source>
</evidence>
<dbReference type="STRING" id="200361.A0A453IYE3"/>
<evidence type="ECO:0000313" key="8">
    <source>
        <dbReference type="Proteomes" id="UP000015105"/>
    </source>
</evidence>
<keyword evidence="2" id="KW-0805">Transcription regulation</keyword>
<dbReference type="Pfam" id="PF02362">
    <property type="entry name" value="B3"/>
    <property type="match status" value="1"/>
</dbReference>
<keyword evidence="8" id="KW-1185">Reference proteome</keyword>
<dbReference type="InterPro" id="IPR044837">
    <property type="entry name" value="REM16-like"/>
</dbReference>
<dbReference type="GO" id="GO:0003677">
    <property type="term" value="F:DNA binding"/>
    <property type="evidence" value="ECO:0007669"/>
    <property type="project" value="UniProtKB-KW"/>
</dbReference>
<evidence type="ECO:0000256" key="4">
    <source>
        <dbReference type="ARBA" id="ARBA00023163"/>
    </source>
</evidence>
<reference evidence="7" key="5">
    <citation type="journal article" date="2021" name="G3 (Bethesda)">
        <title>Aegilops tauschii genome assembly Aet v5.0 features greater sequence contiguity and improved annotation.</title>
        <authorList>
            <person name="Wang L."/>
            <person name="Zhu T."/>
            <person name="Rodriguez J.C."/>
            <person name="Deal K.R."/>
            <person name="Dubcovsky J."/>
            <person name="McGuire P.E."/>
            <person name="Lux T."/>
            <person name="Spannagl M."/>
            <person name="Mayer K.F.X."/>
            <person name="Baldrich P."/>
            <person name="Meyers B.C."/>
            <person name="Huo N."/>
            <person name="Gu Y.Q."/>
            <person name="Zhou H."/>
            <person name="Devos K.M."/>
            <person name="Bennetzen J.L."/>
            <person name="Unver T."/>
            <person name="Budak H."/>
            <person name="Gulick P.J."/>
            <person name="Galiba G."/>
            <person name="Kalapos B."/>
            <person name="Nelson D.R."/>
            <person name="Li P."/>
            <person name="You F.M."/>
            <person name="Luo M.C."/>
            <person name="Dvorak J."/>
        </authorList>
    </citation>
    <scope>NUCLEOTIDE SEQUENCE [LARGE SCALE GENOMIC DNA]</scope>
    <source>
        <strain evidence="7">cv. AL8/78</strain>
    </source>
</reference>
<name>A0A453IYE3_AEGTS</name>
<keyword evidence="5" id="KW-0539">Nucleus</keyword>
<dbReference type="GO" id="GO:0005634">
    <property type="term" value="C:nucleus"/>
    <property type="evidence" value="ECO:0007669"/>
    <property type="project" value="UniProtKB-SubCell"/>
</dbReference>
<evidence type="ECO:0000313" key="7">
    <source>
        <dbReference type="EnsemblPlants" id="AET4Gv20725800.2"/>
    </source>
</evidence>
<dbReference type="SMART" id="SM01019">
    <property type="entry name" value="B3"/>
    <property type="match status" value="1"/>
</dbReference>
<dbReference type="PANTHER" id="PTHR31391">
    <property type="entry name" value="B3 DOMAIN-CONTAINING PROTEIN OS11G0197600-RELATED"/>
    <property type="match status" value="1"/>
</dbReference>
<dbReference type="Gramene" id="AET4Gv20725800.2">
    <property type="protein sequence ID" value="AET4Gv20725800.2"/>
    <property type="gene ID" value="AET4Gv20725800"/>
</dbReference>
<dbReference type="InterPro" id="IPR015300">
    <property type="entry name" value="DNA-bd_pseudobarrel_sf"/>
</dbReference>
<comment type="subcellular location">
    <subcellularLocation>
        <location evidence="1">Nucleus</location>
    </subcellularLocation>
</comment>
<evidence type="ECO:0000259" key="6">
    <source>
        <dbReference type="PROSITE" id="PS50863"/>
    </source>
</evidence>
<dbReference type="Gene3D" id="2.40.330.10">
    <property type="entry name" value="DNA-binding pseudobarrel domain"/>
    <property type="match status" value="1"/>
</dbReference>
<protein>
    <recommendedName>
        <fullName evidence="6">TF-B3 domain-containing protein</fullName>
    </recommendedName>
</protein>
<proteinExistence type="predicted"/>
<dbReference type="PROSITE" id="PS50863">
    <property type="entry name" value="B3"/>
    <property type="match status" value="1"/>
</dbReference>
<dbReference type="Proteomes" id="UP000015105">
    <property type="component" value="Chromosome 4D"/>
</dbReference>
<accession>A0A453IYE3</accession>
<sequence length="273" mass="30318">AFLPQPSPASKKPNPTTCCCCSCSGIEVRAAAMAIEKKGMSAYEAERERTVEENKRKMEALNLRHLSAAVAPKTPSPMKHKRRRIIEAATPVPSPPRRSRRLAHIPEVKYADACAEVGEDSERVGRWSPRRRSGSIYLAGGGGGPISMKARMEAASKAEELESQLDPEFPSFMKRMLHSHVVRGFWLGLPSHFCDTYLPKNDCTITLVDEKDEEFESKYLAYKKGLSGGWAGFALDHVIRDGDSTVFQLIKPTTFKVHIIRAAVGDDNNEEME</sequence>
<keyword evidence="4" id="KW-0804">Transcription</keyword>
<dbReference type="PANTHER" id="PTHR31391:SF4">
    <property type="entry name" value="B3 DOMAIN-CONTAINING PROTEIN OS03G0184500"/>
    <property type="match status" value="1"/>
</dbReference>
<evidence type="ECO:0000256" key="2">
    <source>
        <dbReference type="ARBA" id="ARBA00023015"/>
    </source>
</evidence>
<evidence type="ECO:0000256" key="3">
    <source>
        <dbReference type="ARBA" id="ARBA00023125"/>
    </source>
</evidence>
<organism evidence="7 8">
    <name type="scientific">Aegilops tauschii subsp. strangulata</name>
    <name type="common">Goatgrass</name>
    <dbReference type="NCBI Taxonomy" id="200361"/>
    <lineage>
        <taxon>Eukaryota</taxon>
        <taxon>Viridiplantae</taxon>
        <taxon>Streptophyta</taxon>
        <taxon>Embryophyta</taxon>
        <taxon>Tracheophyta</taxon>
        <taxon>Spermatophyta</taxon>
        <taxon>Magnoliopsida</taxon>
        <taxon>Liliopsida</taxon>
        <taxon>Poales</taxon>
        <taxon>Poaceae</taxon>
        <taxon>BOP clade</taxon>
        <taxon>Pooideae</taxon>
        <taxon>Triticodae</taxon>
        <taxon>Triticeae</taxon>
        <taxon>Triticinae</taxon>
        <taxon>Aegilops</taxon>
    </lineage>
</organism>
<dbReference type="InterPro" id="IPR003340">
    <property type="entry name" value="B3_DNA-bd"/>
</dbReference>
<dbReference type="CDD" id="cd10017">
    <property type="entry name" value="B3_DNA"/>
    <property type="match status" value="1"/>
</dbReference>
<dbReference type="SUPFAM" id="SSF101936">
    <property type="entry name" value="DNA-binding pseudobarrel domain"/>
    <property type="match status" value="1"/>
</dbReference>
<keyword evidence="3" id="KW-0238">DNA-binding</keyword>
<dbReference type="EnsemblPlants" id="AET4Gv20725800.2">
    <property type="protein sequence ID" value="AET4Gv20725800.2"/>
    <property type="gene ID" value="AET4Gv20725800"/>
</dbReference>
<dbReference type="AlphaFoldDB" id="A0A453IYE3"/>
<reference evidence="8" key="2">
    <citation type="journal article" date="2017" name="Nat. Plants">
        <title>The Aegilops tauschii genome reveals multiple impacts of transposons.</title>
        <authorList>
            <person name="Zhao G."/>
            <person name="Zou C."/>
            <person name="Li K."/>
            <person name="Wang K."/>
            <person name="Li T."/>
            <person name="Gao L."/>
            <person name="Zhang X."/>
            <person name="Wang H."/>
            <person name="Yang Z."/>
            <person name="Liu X."/>
            <person name="Jiang W."/>
            <person name="Mao L."/>
            <person name="Kong X."/>
            <person name="Jiao Y."/>
            <person name="Jia J."/>
        </authorList>
    </citation>
    <scope>NUCLEOTIDE SEQUENCE [LARGE SCALE GENOMIC DNA]</scope>
    <source>
        <strain evidence="8">cv. AL8/78</strain>
    </source>
</reference>
<reference evidence="7" key="4">
    <citation type="submission" date="2019-03" db="UniProtKB">
        <authorList>
            <consortium name="EnsemblPlants"/>
        </authorList>
    </citation>
    <scope>IDENTIFICATION</scope>
</reference>
<evidence type="ECO:0000256" key="5">
    <source>
        <dbReference type="ARBA" id="ARBA00023242"/>
    </source>
</evidence>
<reference evidence="8" key="1">
    <citation type="journal article" date="2014" name="Science">
        <title>Ancient hybridizations among the ancestral genomes of bread wheat.</title>
        <authorList>
            <consortium name="International Wheat Genome Sequencing Consortium,"/>
            <person name="Marcussen T."/>
            <person name="Sandve S.R."/>
            <person name="Heier L."/>
            <person name="Spannagl M."/>
            <person name="Pfeifer M."/>
            <person name="Jakobsen K.S."/>
            <person name="Wulff B.B."/>
            <person name="Steuernagel B."/>
            <person name="Mayer K.F."/>
            <person name="Olsen O.A."/>
        </authorList>
    </citation>
    <scope>NUCLEOTIDE SEQUENCE [LARGE SCALE GENOMIC DNA]</scope>
    <source>
        <strain evidence="8">cv. AL8/78</strain>
    </source>
</reference>
<feature type="domain" description="TF-B3" evidence="6">
    <location>
        <begin position="172"/>
        <end position="263"/>
    </location>
</feature>